<dbReference type="Gene3D" id="3.40.50.150">
    <property type="entry name" value="Vaccinia Virus protein VP39"/>
    <property type="match status" value="1"/>
</dbReference>
<reference evidence="8" key="1">
    <citation type="submission" date="2008-06" db="EMBL/GenBank/DDBJ databases">
        <authorList>
            <person name="Lorenzi H."/>
            <person name="Inman J."/>
            <person name="Miller J."/>
            <person name="Schobel S."/>
            <person name="Amedeo P."/>
            <person name="Caler E.V."/>
            <person name="da Silva J."/>
        </authorList>
    </citation>
    <scope>NUCLEOTIDE SEQUENCE [LARGE SCALE GENOMIC DNA]</scope>
    <source>
        <strain evidence="8">RN66</strain>
    </source>
</reference>
<dbReference type="InterPro" id="IPR019012">
    <property type="entry name" value="RNA_cap_Gua-N2-MeTrfase"/>
</dbReference>
<organism evidence="8 9">
    <name type="scientific">Cryptosporidium muris (strain RN66)</name>
    <dbReference type="NCBI Taxonomy" id="441375"/>
    <lineage>
        <taxon>Eukaryota</taxon>
        <taxon>Sar</taxon>
        <taxon>Alveolata</taxon>
        <taxon>Apicomplexa</taxon>
        <taxon>Conoidasida</taxon>
        <taxon>Coccidia</taxon>
        <taxon>Eucoccidiorida</taxon>
        <taxon>Eimeriorina</taxon>
        <taxon>Cryptosporidiidae</taxon>
        <taxon>Cryptosporidium</taxon>
    </lineage>
</organism>
<sequence length="602" mass="69604">MPDLHEFYMKSEPSINSNPCDRIMFVFGEPVIGFRPQEFEILPKIGILEGTIQKWLSLFSGIGKSEVFKKLNINNNSAQGIISRSIIIFERTVRLPLKYSNMPNSIISTTDPNILYCIAMCFPSTPLSKSLTLSNNKKLEICLDNIEKFKRCEEMKLYKITSSNTKSSVVSERRITAFSKRVGREYSIFQKFNEGIILDRNAIFDATPEVLAQHIARRLRGCTVLDACCGVGGNTIPLSQHCELVVSVELVHERLEIVKHNATIYGLYGKSKGSVKIDDLDIVREEGSPNLSCHTRYKLPDSDNLYTFYDTQSNIVFICGDILEFCRWYRSKQMKKANFDEKCVINNGNIQYCKKRRRYIEGEDKVIYNKLENCNGLPQVFIDLPEFDWCFASPPWGGKKYSELEKFSLNYVEEINYSDFFISVSTISRNLALFLPRNTDIAEFCALLSLLDFEAMEIENIMDTRYEYIVGIVIYCVRSDMKRDWYFFGIGLDKITEAIKQQVKFIFEKFCDDIALIKTNIAISKSFEDIIEVLIKSYGISISKYFGLLYERLKYSHFDYTKKTFKRLARFTVTKDFNGLIAINLRKDLPLINKILDCIHFH</sequence>
<dbReference type="GO" id="GO:0005634">
    <property type="term" value="C:nucleus"/>
    <property type="evidence" value="ECO:0007669"/>
    <property type="project" value="TreeGrafter"/>
</dbReference>
<evidence type="ECO:0000256" key="6">
    <source>
        <dbReference type="ARBA" id="ARBA00049075"/>
    </source>
</evidence>
<comment type="catalytic activity">
    <reaction evidence="3">
        <text>a 5'-end (N(2),N(7)-dimethyl 5'-triphosphoguanosine)-ribonucleoside in snoRNA + S-adenosyl-L-methionine = a 5'-end (N(2),N(2),N(7)-trimethyl 5'-triphosphoguanosine)-ribonucleoside in snoRNA + S-adenosyl-L-homocysteine + H(+)</text>
        <dbReference type="Rhea" id="RHEA:78507"/>
        <dbReference type="Rhea" id="RHEA-COMP:19088"/>
        <dbReference type="Rhea" id="RHEA-COMP:19090"/>
        <dbReference type="ChEBI" id="CHEBI:15378"/>
        <dbReference type="ChEBI" id="CHEBI:57856"/>
        <dbReference type="ChEBI" id="CHEBI:59789"/>
        <dbReference type="ChEBI" id="CHEBI:167623"/>
        <dbReference type="ChEBI" id="CHEBI:172880"/>
    </reaction>
    <physiologicalReaction direction="left-to-right" evidence="3">
        <dbReference type="Rhea" id="RHEA:78508"/>
    </physiologicalReaction>
</comment>
<dbReference type="PANTHER" id="PTHR14741:SF32">
    <property type="entry name" value="TRIMETHYLGUANOSINE SYNTHASE"/>
    <property type="match status" value="1"/>
</dbReference>
<comment type="catalytic activity">
    <reaction evidence="4">
        <text>a 5'-end (N(7)-methyl 5'-triphosphoguanosine)-ribonucleoside in snoRNA + S-adenosyl-L-methionine = a 5'-end (N(2),N(7)-dimethyl 5'-triphosphoguanosine)-ribonucleoside in snoRNA + S-adenosyl-L-homocysteine + H(+)</text>
        <dbReference type="Rhea" id="RHEA:78475"/>
        <dbReference type="Rhea" id="RHEA-COMP:19086"/>
        <dbReference type="Rhea" id="RHEA-COMP:19088"/>
        <dbReference type="ChEBI" id="CHEBI:15378"/>
        <dbReference type="ChEBI" id="CHEBI:57856"/>
        <dbReference type="ChEBI" id="CHEBI:59789"/>
        <dbReference type="ChEBI" id="CHEBI:156461"/>
        <dbReference type="ChEBI" id="CHEBI:172880"/>
    </reaction>
    <physiologicalReaction direction="left-to-right" evidence="4">
        <dbReference type="Rhea" id="RHEA:78476"/>
    </physiologicalReaction>
</comment>
<evidence type="ECO:0000313" key="9">
    <source>
        <dbReference type="Proteomes" id="UP000001460"/>
    </source>
</evidence>
<evidence type="ECO:0000313" key="8">
    <source>
        <dbReference type="EMBL" id="EEA06426.1"/>
    </source>
</evidence>
<dbReference type="GeneID" id="6995830"/>
<dbReference type="OMA" id="ENIMDTR"/>
<evidence type="ECO:0000256" key="4">
    <source>
        <dbReference type="ARBA" id="ARBA00048740"/>
    </source>
</evidence>
<dbReference type="InterPro" id="IPR029063">
    <property type="entry name" value="SAM-dependent_MTases_sf"/>
</dbReference>
<dbReference type="OrthoDB" id="194443at2759"/>
<dbReference type="PANTHER" id="PTHR14741">
    <property type="entry name" value="S-ADENOSYLMETHIONINE-DEPENDENT METHYLTRANSFERASE RELATED"/>
    <property type="match status" value="1"/>
</dbReference>
<evidence type="ECO:0000256" key="1">
    <source>
        <dbReference type="ARBA" id="ARBA00018517"/>
    </source>
</evidence>
<evidence type="ECO:0000256" key="5">
    <source>
        <dbReference type="ARBA" id="ARBA00048763"/>
    </source>
</evidence>
<evidence type="ECO:0000256" key="3">
    <source>
        <dbReference type="ARBA" id="ARBA00047418"/>
    </source>
</evidence>
<accession>B6ADY5</accession>
<dbReference type="Proteomes" id="UP000001460">
    <property type="component" value="Unassembled WGS sequence"/>
</dbReference>
<comment type="similarity">
    <text evidence="2">Belongs to the methyltransferase superfamily. Trimethylguanosine synthase family.</text>
</comment>
<dbReference type="AlphaFoldDB" id="B6ADY5"/>
<dbReference type="STRING" id="441375.B6ADY5"/>
<dbReference type="SUPFAM" id="SSF53335">
    <property type="entry name" value="S-adenosyl-L-methionine-dependent methyltransferases"/>
    <property type="match status" value="1"/>
</dbReference>
<comment type="catalytic activity">
    <reaction evidence="5">
        <text>a 5'-end (N(2),N(7)-dimethyl 5'-triphosphoguanosine)-ribonucleoside in snRNA + S-adenosyl-L-methionine = a 5'-end (N(2),N(2),N(7)-trimethyl 5'-triphosphoguanosine)-ribonucleoside in snRNA + S-adenosyl-L-homocysteine + H(+)</text>
        <dbReference type="Rhea" id="RHEA:78479"/>
        <dbReference type="Rhea" id="RHEA-COMP:19087"/>
        <dbReference type="Rhea" id="RHEA-COMP:19089"/>
        <dbReference type="ChEBI" id="CHEBI:15378"/>
        <dbReference type="ChEBI" id="CHEBI:57856"/>
        <dbReference type="ChEBI" id="CHEBI:59789"/>
        <dbReference type="ChEBI" id="CHEBI:167623"/>
        <dbReference type="ChEBI" id="CHEBI:172880"/>
    </reaction>
    <physiologicalReaction direction="left-to-right" evidence="5">
        <dbReference type="Rhea" id="RHEA:78480"/>
    </physiologicalReaction>
</comment>
<protein>
    <recommendedName>
        <fullName evidence="1">Trimethylguanosine synthase</fullName>
    </recommendedName>
    <alternativeName>
        <fullName evidence="7">Cap-specific guanine-N(2) methyltransferase</fullName>
    </alternativeName>
</protein>
<gene>
    <name evidence="8" type="ORF">CMU_009180</name>
</gene>
<proteinExistence type="inferred from homology"/>
<comment type="catalytic activity">
    <reaction evidence="6">
        <text>a 5'-end (N(7)-methyl 5'-triphosphoguanosine)-ribonucleoside in snRNA + S-adenosyl-L-methionine = a 5'-end (N(2),N(7)-dimethyl 5'-triphosphoguanosine)-ribonucleoside in snRNA + S-adenosyl-L-homocysteine + H(+)</text>
        <dbReference type="Rhea" id="RHEA:78471"/>
        <dbReference type="Rhea" id="RHEA-COMP:19085"/>
        <dbReference type="Rhea" id="RHEA-COMP:19087"/>
        <dbReference type="ChEBI" id="CHEBI:15378"/>
        <dbReference type="ChEBI" id="CHEBI:57856"/>
        <dbReference type="ChEBI" id="CHEBI:59789"/>
        <dbReference type="ChEBI" id="CHEBI:156461"/>
        <dbReference type="ChEBI" id="CHEBI:172880"/>
    </reaction>
    <physiologicalReaction direction="left-to-right" evidence="6">
        <dbReference type="Rhea" id="RHEA:78472"/>
    </physiologicalReaction>
</comment>
<dbReference type="GO" id="GO:0071164">
    <property type="term" value="F:RNA cap trimethylguanosine synthase activity"/>
    <property type="evidence" value="ECO:0007669"/>
    <property type="project" value="TreeGrafter"/>
</dbReference>
<keyword evidence="9" id="KW-1185">Reference proteome</keyword>
<dbReference type="VEuPathDB" id="CryptoDB:CMU_009180"/>
<dbReference type="Pfam" id="PF09445">
    <property type="entry name" value="Methyltransf_15"/>
    <property type="match status" value="2"/>
</dbReference>
<evidence type="ECO:0000256" key="2">
    <source>
        <dbReference type="ARBA" id="ARBA00025783"/>
    </source>
</evidence>
<dbReference type="EMBL" id="DS989729">
    <property type="protein sequence ID" value="EEA06426.1"/>
    <property type="molecule type" value="Genomic_DNA"/>
</dbReference>
<dbReference type="RefSeq" id="XP_002140775.1">
    <property type="nucleotide sequence ID" value="XM_002140739.1"/>
</dbReference>
<name>B6ADY5_CRYMR</name>
<evidence type="ECO:0000256" key="7">
    <source>
        <dbReference type="ARBA" id="ARBA00049790"/>
    </source>
</evidence>
<dbReference type="eggNOG" id="KOG2730">
    <property type="taxonomic scope" value="Eukaryota"/>
</dbReference>